<reference evidence="1" key="1">
    <citation type="submission" date="2019-01" db="EMBL/GenBank/DDBJ databases">
        <authorList>
            <consortium name="PulseNet: The National Subtyping Network for Foodborne Disease Surveillance"/>
            <person name="Tarr C.L."/>
            <person name="Trees E."/>
            <person name="Katz L.S."/>
            <person name="Carleton-Romer H.A."/>
            <person name="Stroika S."/>
            <person name="Kucerova Z."/>
            <person name="Roache K.F."/>
            <person name="Sabol A.L."/>
            <person name="Besser J."/>
            <person name="Gerner-Smidt P."/>
        </authorList>
    </citation>
    <scope>NUCLEOTIDE SEQUENCE</scope>
    <source>
        <strain evidence="1">PNUSAS064512</strain>
    </source>
</reference>
<organism evidence="1">
    <name type="scientific">Salmonella enterica</name>
    <name type="common">Salmonella choleraesuis</name>
    <dbReference type="NCBI Taxonomy" id="28901"/>
    <lineage>
        <taxon>Bacteria</taxon>
        <taxon>Pseudomonadati</taxon>
        <taxon>Pseudomonadota</taxon>
        <taxon>Gammaproteobacteria</taxon>
        <taxon>Enterobacterales</taxon>
        <taxon>Enterobacteriaceae</taxon>
        <taxon>Salmonella</taxon>
    </lineage>
</organism>
<dbReference type="EMBL" id="AACVIE010000010">
    <property type="protein sequence ID" value="EAM5643940.1"/>
    <property type="molecule type" value="Genomic_DNA"/>
</dbReference>
<evidence type="ECO:0000313" key="1">
    <source>
        <dbReference type="EMBL" id="EAM5643940.1"/>
    </source>
</evidence>
<protein>
    <submittedName>
        <fullName evidence="1">Uncharacterized protein</fullName>
    </submittedName>
</protein>
<gene>
    <name evidence="1" type="ORF">EOF35_18130</name>
</gene>
<accession>A0A5T2R1C9</accession>
<name>A0A5T2R1C9_SALER</name>
<dbReference type="AlphaFoldDB" id="A0A5T2R1C9"/>
<sequence>MLTGFNFRGTVAGVRVYESSFNGRVSTKYFLGVLSSVRNQYGIDEQKIQEFRIPNDNDAVQCMNYYNSLKGKLVEVSFEHRSGALDDGRTWAFMVVTGVSEVKPEK</sequence>
<comment type="caution">
    <text evidence="1">The sequence shown here is derived from an EMBL/GenBank/DDBJ whole genome shotgun (WGS) entry which is preliminary data.</text>
</comment>
<proteinExistence type="predicted"/>